<dbReference type="GO" id="GO:0005634">
    <property type="term" value="C:nucleus"/>
    <property type="evidence" value="ECO:0007669"/>
    <property type="project" value="TreeGrafter"/>
</dbReference>
<accession>A0A9P4RC60</accession>
<feature type="region of interest" description="Disordered" evidence="1">
    <location>
        <begin position="497"/>
        <end position="532"/>
    </location>
</feature>
<feature type="region of interest" description="Disordered" evidence="1">
    <location>
        <begin position="209"/>
        <end position="259"/>
    </location>
</feature>
<dbReference type="OrthoDB" id="440781at2759"/>
<dbReference type="GO" id="GO:0006886">
    <property type="term" value="P:intracellular protein transport"/>
    <property type="evidence" value="ECO:0007669"/>
    <property type="project" value="TreeGrafter"/>
</dbReference>
<feature type="compositionally biased region" description="Polar residues" evidence="1">
    <location>
        <begin position="278"/>
        <end position="287"/>
    </location>
</feature>
<dbReference type="InterPro" id="IPR029071">
    <property type="entry name" value="Ubiquitin-like_domsf"/>
</dbReference>
<reference evidence="3" key="1">
    <citation type="journal article" date="2020" name="Stud. Mycol.">
        <title>101 Dothideomycetes genomes: a test case for predicting lifestyles and emergence of pathogens.</title>
        <authorList>
            <person name="Haridas S."/>
            <person name="Albert R."/>
            <person name="Binder M."/>
            <person name="Bloem J."/>
            <person name="Labutti K."/>
            <person name="Salamov A."/>
            <person name="Andreopoulos B."/>
            <person name="Baker S."/>
            <person name="Barry K."/>
            <person name="Bills G."/>
            <person name="Bluhm B."/>
            <person name="Cannon C."/>
            <person name="Castanera R."/>
            <person name="Culley D."/>
            <person name="Daum C."/>
            <person name="Ezra D."/>
            <person name="Gonzalez J."/>
            <person name="Henrissat B."/>
            <person name="Kuo A."/>
            <person name="Liang C."/>
            <person name="Lipzen A."/>
            <person name="Lutzoni F."/>
            <person name="Magnuson J."/>
            <person name="Mondo S."/>
            <person name="Nolan M."/>
            <person name="Ohm R."/>
            <person name="Pangilinan J."/>
            <person name="Park H.-J."/>
            <person name="Ramirez L."/>
            <person name="Alfaro M."/>
            <person name="Sun H."/>
            <person name="Tritt A."/>
            <person name="Yoshinaga Y."/>
            <person name="Zwiers L.-H."/>
            <person name="Turgeon B."/>
            <person name="Goodwin S."/>
            <person name="Spatafora J."/>
            <person name="Crous P."/>
            <person name="Grigoriev I."/>
        </authorList>
    </citation>
    <scope>NUCLEOTIDE SEQUENCE</scope>
    <source>
        <strain evidence="3">CBS 125425</strain>
    </source>
</reference>
<evidence type="ECO:0000313" key="4">
    <source>
        <dbReference type="Proteomes" id="UP000799444"/>
    </source>
</evidence>
<proteinExistence type="predicted"/>
<dbReference type="PANTHER" id="PTHR46467:SF1">
    <property type="entry name" value="TETHER CONTAINING UBX DOMAIN FOR GLUT4"/>
    <property type="match status" value="1"/>
</dbReference>
<feature type="region of interest" description="Disordered" evidence="1">
    <location>
        <begin position="345"/>
        <end position="375"/>
    </location>
</feature>
<feature type="compositionally biased region" description="Polar residues" evidence="1">
    <location>
        <begin position="215"/>
        <end position="224"/>
    </location>
</feature>
<feature type="domain" description="TUG ubiquitin-like" evidence="2">
    <location>
        <begin position="9"/>
        <end position="70"/>
    </location>
</feature>
<protein>
    <recommendedName>
        <fullName evidence="2">TUG ubiquitin-like domain-containing protein</fullName>
    </recommendedName>
</protein>
<dbReference type="GO" id="GO:0012506">
    <property type="term" value="C:vesicle membrane"/>
    <property type="evidence" value="ECO:0007669"/>
    <property type="project" value="TreeGrafter"/>
</dbReference>
<keyword evidence="4" id="KW-1185">Reference proteome</keyword>
<feature type="region of interest" description="Disordered" evidence="1">
    <location>
        <begin position="278"/>
        <end position="312"/>
    </location>
</feature>
<organism evidence="3 4">
    <name type="scientific">Polyplosphaeria fusca</name>
    <dbReference type="NCBI Taxonomy" id="682080"/>
    <lineage>
        <taxon>Eukaryota</taxon>
        <taxon>Fungi</taxon>
        <taxon>Dikarya</taxon>
        <taxon>Ascomycota</taxon>
        <taxon>Pezizomycotina</taxon>
        <taxon>Dothideomycetes</taxon>
        <taxon>Pleosporomycetidae</taxon>
        <taxon>Pleosporales</taxon>
        <taxon>Tetraplosphaeriaceae</taxon>
        <taxon>Polyplosphaeria</taxon>
    </lineage>
</organism>
<evidence type="ECO:0000313" key="3">
    <source>
        <dbReference type="EMBL" id="KAF2740346.1"/>
    </source>
</evidence>
<name>A0A9P4RC60_9PLEO</name>
<dbReference type="GO" id="GO:0005737">
    <property type="term" value="C:cytoplasm"/>
    <property type="evidence" value="ECO:0007669"/>
    <property type="project" value="TreeGrafter"/>
</dbReference>
<dbReference type="SUPFAM" id="SSF54236">
    <property type="entry name" value="Ubiquitin-like"/>
    <property type="match status" value="1"/>
</dbReference>
<feature type="compositionally biased region" description="Basic and acidic residues" evidence="1">
    <location>
        <begin position="360"/>
        <end position="375"/>
    </location>
</feature>
<evidence type="ECO:0000259" key="2">
    <source>
        <dbReference type="Pfam" id="PF11470"/>
    </source>
</evidence>
<dbReference type="InterPro" id="IPR021569">
    <property type="entry name" value="TUG-UBL1"/>
</dbReference>
<sequence length="532" mass="58262">MSHVTVYNSAARSHKISTTPGKYLTEVRDEACQKFNLSPAQFTLKYNNKPISLSQQIRLANLPQGARLELIQASRSPTVISVALQLPATEKPLRLTEKFASNTTLWGILRHFEEAQGSNYNFTQRAVPHMGTDGSTGAGRLNYEMPAITVMPAHKEYSSFMGLQHTLIQLGFDSGSALLKLGFKNSGQPLEEAMAEITQYFKSFETPADGAHSAATAQLKSTPNPERAAPEASEVVAGSSMKQEQSEPGSPMEVDSEPAFVDGKATSGAEAMADQNVVASSQTENTPPSKPESAPLPNQTSVPPPSSPGFTRNVQIFAAPTSSTPQAARNAFNEADYVPTIEHAKSHQASLEQRTRNKRLQSDKEMEAEEAGRQEKLKAAADKGATLRIRLADQTIIQLNITKADTGHTLYDFVSGYLEHTEPFQLKYVGNRGQQVLVPRSDARLIQDLYFSPKETITFIWDEAASAAARTSRKTLAQQFQSQAQKLEVKDPVFEYKPDSVQPTKTEAKKKTSSGDKESKLKSLLNKGLFKR</sequence>
<dbReference type="CDD" id="cd16105">
    <property type="entry name" value="Ubl_ASPSCR1_like"/>
    <property type="match status" value="1"/>
</dbReference>
<dbReference type="AlphaFoldDB" id="A0A9P4RC60"/>
<evidence type="ECO:0000256" key="1">
    <source>
        <dbReference type="SAM" id="MobiDB-lite"/>
    </source>
</evidence>
<feature type="compositionally biased region" description="Basic and acidic residues" evidence="1">
    <location>
        <begin position="506"/>
        <end position="521"/>
    </location>
</feature>
<dbReference type="Pfam" id="PF11470">
    <property type="entry name" value="TUG-UBL1"/>
    <property type="match status" value="1"/>
</dbReference>
<comment type="caution">
    <text evidence="3">The sequence shown here is derived from an EMBL/GenBank/DDBJ whole genome shotgun (WGS) entry which is preliminary data.</text>
</comment>
<gene>
    <name evidence="3" type="ORF">EJ04DRAFT_455366</name>
</gene>
<dbReference type="Proteomes" id="UP000799444">
    <property type="component" value="Unassembled WGS sequence"/>
</dbReference>
<dbReference type="Gene3D" id="3.10.20.90">
    <property type="entry name" value="Phosphatidylinositol 3-kinase Catalytic Subunit, Chain A, domain 1"/>
    <property type="match status" value="1"/>
</dbReference>
<dbReference type="PANTHER" id="PTHR46467">
    <property type="entry name" value="TETHER CONTAINING UBX DOMAIN FOR GLUT4"/>
    <property type="match status" value="1"/>
</dbReference>
<dbReference type="EMBL" id="ML996100">
    <property type="protein sequence ID" value="KAF2740346.1"/>
    <property type="molecule type" value="Genomic_DNA"/>
</dbReference>